<dbReference type="AlphaFoldDB" id="A0ABD0RSW6"/>
<dbReference type="EMBL" id="JAMKFB020000002">
    <property type="protein sequence ID" value="KAL0201091.1"/>
    <property type="molecule type" value="Genomic_DNA"/>
</dbReference>
<accession>A0ABD0RSW6</accession>
<evidence type="ECO:0000313" key="1">
    <source>
        <dbReference type="EMBL" id="KAL0201091.1"/>
    </source>
</evidence>
<feature type="non-terminal residue" evidence="1">
    <location>
        <position position="54"/>
    </location>
</feature>
<gene>
    <name evidence="1" type="ORF">M9458_004278</name>
</gene>
<comment type="caution">
    <text evidence="1">The sequence shown here is derived from an EMBL/GenBank/DDBJ whole genome shotgun (WGS) entry which is preliminary data.</text>
</comment>
<sequence>PPLLEDSKFFESLFDGEMANQAREEWEKAMAELAQEEPELLQHFHKLSEAAGKV</sequence>
<protein>
    <submittedName>
        <fullName evidence="1">Uncharacterized protein</fullName>
    </submittedName>
</protein>
<dbReference type="Proteomes" id="UP001529510">
    <property type="component" value="Unassembled WGS sequence"/>
</dbReference>
<reference evidence="1 2" key="1">
    <citation type="submission" date="2024-05" db="EMBL/GenBank/DDBJ databases">
        <title>Genome sequencing and assembly of Indian major carp, Cirrhinus mrigala (Hamilton, 1822).</title>
        <authorList>
            <person name="Mohindra V."/>
            <person name="Chowdhury L.M."/>
            <person name="Lal K."/>
            <person name="Jena J.K."/>
        </authorList>
    </citation>
    <scope>NUCLEOTIDE SEQUENCE [LARGE SCALE GENOMIC DNA]</scope>
    <source>
        <strain evidence="1">CM1030</strain>
        <tissue evidence="1">Blood</tissue>
    </source>
</reference>
<keyword evidence="2" id="KW-1185">Reference proteome</keyword>
<evidence type="ECO:0000313" key="2">
    <source>
        <dbReference type="Proteomes" id="UP001529510"/>
    </source>
</evidence>
<feature type="non-terminal residue" evidence="1">
    <location>
        <position position="1"/>
    </location>
</feature>
<proteinExistence type="predicted"/>
<name>A0ABD0RSW6_CIRMR</name>
<organism evidence="1 2">
    <name type="scientific">Cirrhinus mrigala</name>
    <name type="common">Mrigala</name>
    <dbReference type="NCBI Taxonomy" id="683832"/>
    <lineage>
        <taxon>Eukaryota</taxon>
        <taxon>Metazoa</taxon>
        <taxon>Chordata</taxon>
        <taxon>Craniata</taxon>
        <taxon>Vertebrata</taxon>
        <taxon>Euteleostomi</taxon>
        <taxon>Actinopterygii</taxon>
        <taxon>Neopterygii</taxon>
        <taxon>Teleostei</taxon>
        <taxon>Ostariophysi</taxon>
        <taxon>Cypriniformes</taxon>
        <taxon>Cyprinidae</taxon>
        <taxon>Labeoninae</taxon>
        <taxon>Labeonini</taxon>
        <taxon>Cirrhinus</taxon>
    </lineage>
</organism>